<dbReference type="Gene3D" id="3.50.30.50">
    <property type="entry name" value="Putative cyclase"/>
    <property type="match status" value="1"/>
</dbReference>
<dbReference type="RefSeq" id="WP_231334214.1">
    <property type="nucleotide sequence ID" value="NZ_CP059572.1"/>
</dbReference>
<dbReference type="InterPro" id="IPR007325">
    <property type="entry name" value="KFase/CYL"/>
</dbReference>
<dbReference type="SUPFAM" id="SSF102198">
    <property type="entry name" value="Putative cyclase"/>
    <property type="match status" value="1"/>
</dbReference>
<dbReference type="EMBL" id="CP059572">
    <property type="protein sequence ID" value="QXJ21085.1"/>
    <property type="molecule type" value="Genomic_DNA"/>
</dbReference>
<evidence type="ECO:0000313" key="2">
    <source>
        <dbReference type="Proteomes" id="UP001049518"/>
    </source>
</evidence>
<proteinExistence type="predicted"/>
<protein>
    <submittedName>
        <fullName evidence="1">Cyclase family protein</fullName>
    </submittedName>
</protein>
<keyword evidence="2" id="KW-1185">Reference proteome</keyword>
<name>A0ABX8QQL8_9ACTN</name>
<accession>A0ABX8QQL8</accession>
<gene>
    <name evidence="1" type="ORF">AGRA3207_001905</name>
</gene>
<dbReference type="PANTHER" id="PTHR31118:SF12">
    <property type="entry name" value="CYCLASE-LIKE PROTEIN 2"/>
    <property type="match status" value="1"/>
</dbReference>
<sequence>MNRESRAEALFQDISLPVGTGFAHPSMPGLAADPGLRIETLRRHADTDGDGQVIRAISARLHVGTHVDAPEHYVPAGAQVMDIPLGTYVGPAVVVSLGGLEPGQPIDVGLLRRAIGERAAPGSRLLLKSGWNARFGQPGWREGSPYLTVEAVDHLCRLAPALIGVDFSHAKDAPEGPRRYYLSHALCTAGIVVLAGLRLDQVSADGGLLIAAPIAIHGVEAAPVRALFRPDTPPGSDRSAIR</sequence>
<dbReference type="Pfam" id="PF04199">
    <property type="entry name" value="Cyclase"/>
    <property type="match status" value="1"/>
</dbReference>
<dbReference type="Proteomes" id="UP001049518">
    <property type="component" value="Chromosome"/>
</dbReference>
<organism evidence="1 2">
    <name type="scientific">Actinomadura graeca</name>
    <dbReference type="NCBI Taxonomy" id="2750812"/>
    <lineage>
        <taxon>Bacteria</taxon>
        <taxon>Bacillati</taxon>
        <taxon>Actinomycetota</taxon>
        <taxon>Actinomycetes</taxon>
        <taxon>Streptosporangiales</taxon>
        <taxon>Thermomonosporaceae</taxon>
        <taxon>Actinomadura</taxon>
    </lineage>
</organism>
<dbReference type="PANTHER" id="PTHR31118">
    <property type="entry name" value="CYCLASE-LIKE PROTEIN 2"/>
    <property type="match status" value="1"/>
</dbReference>
<evidence type="ECO:0000313" key="1">
    <source>
        <dbReference type="EMBL" id="QXJ21085.1"/>
    </source>
</evidence>
<dbReference type="InterPro" id="IPR037175">
    <property type="entry name" value="KFase_sf"/>
</dbReference>
<reference evidence="1" key="1">
    <citation type="submission" date="2020-07" db="EMBL/GenBank/DDBJ databases">
        <authorList>
            <person name="Tarantini F.S."/>
            <person name="Hong K.W."/>
            <person name="Chan K.G."/>
        </authorList>
    </citation>
    <scope>NUCLEOTIDE SEQUENCE</scope>
    <source>
        <strain evidence="1">32-07</strain>
    </source>
</reference>